<reference evidence="7 8" key="1">
    <citation type="journal article" date="2016" name="Mol. Biol. Evol.">
        <title>Comparative Genomics of Early-Diverging Mushroom-Forming Fungi Provides Insights into the Origins of Lignocellulose Decay Capabilities.</title>
        <authorList>
            <person name="Nagy L.G."/>
            <person name="Riley R."/>
            <person name="Tritt A."/>
            <person name="Adam C."/>
            <person name="Daum C."/>
            <person name="Floudas D."/>
            <person name="Sun H."/>
            <person name="Yadav J.S."/>
            <person name="Pangilinan J."/>
            <person name="Larsson K.H."/>
            <person name="Matsuura K."/>
            <person name="Barry K."/>
            <person name="Labutti K."/>
            <person name="Kuo R."/>
            <person name="Ohm R.A."/>
            <person name="Bhattacharya S.S."/>
            <person name="Shirouzu T."/>
            <person name="Yoshinaga Y."/>
            <person name="Martin F.M."/>
            <person name="Grigoriev I.V."/>
            <person name="Hibbett D.S."/>
        </authorList>
    </citation>
    <scope>NUCLEOTIDE SEQUENCE [LARGE SCALE GENOMIC DNA]</scope>
    <source>
        <strain evidence="7 8">HHB12029</strain>
    </source>
</reference>
<feature type="compositionally biased region" description="Basic and acidic residues" evidence="5">
    <location>
        <begin position="215"/>
        <end position="225"/>
    </location>
</feature>
<dbReference type="EMBL" id="KV426162">
    <property type="protein sequence ID" value="KZV86216.1"/>
    <property type="molecule type" value="Genomic_DNA"/>
</dbReference>
<dbReference type="GO" id="GO:0000981">
    <property type="term" value="F:DNA-binding transcription factor activity, RNA polymerase II-specific"/>
    <property type="evidence" value="ECO:0007669"/>
    <property type="project" value="TreeGrafter"/>
</dbReference>
<evidence type="ECO:0000259" key="6">
    <source>
        <dbReference type="PROSITE" id="PS50157"/>
    </source>
</evidence>
<organism evidence="7 8">
    <name type="scientific">Exidia glandulosa HHB12029</name>
    <dbReference type="NCBI Taxonomy" id="1314781"/>
    <lineage>
        <taxon>Eukaryota</taxon>
        <taxon>Fungi</taxon>
        <taxon>Dikarya</taxon>
        <taxon>Basidiomycota</taxon>
        <taxon>Agaricomycotina</taxon>
        <taxon>Agaricomycetes</taxon>
        <taxon>Auriculariales</taxon>
        <taxon>Exidiaceae</taxon>
        <taxon>Exidia</taxon>
    </lineage>
</organism>
<protein>
    <recommendedName>
        <fullName evidence="6">C2H2-type domain-containing protein</fullName>
    </recommendedName>
</protein>
<dbReference type="STRING" id="1314781.A0A165E745"/>
<dbReference type="InterPro" id="IPR036236">
    <property type="entry name" value="Znf_C2H2_sf"/>
</dbReference>
<evidence type="ECO:0000256" key="2">
    <source>
        <dbReference type="ARBA" id="ARBA00022771"/>
    </source>
</evidence>
<evidence type="ECO:0000313" key="8">
    <source>
        <dbReference type="Proteomes" id="UP000077266"/>
    </source>
</evidence>
<feature type="domain" description="C2H2-type" evidence="6">
    <location>
        <begin position="122"/>
        <end position="151"/>
    </location>
</feature>
<accession>A0A165E745</accession>
<dbReference type="PANTHER" id="PTHR23235:SF120">
    <property type="entry name" value="KRUPPEL-LIKE FACTOR 15"/>
    <property type="match status" value="1"/>
</dbReference>
<dbReference type="AlphaFoldDB" id="A0A165E745"/>
<dbReference type="OrthoDB" id="4748970at2759"/>
<evidence type="ECO:0000256" key="3">
    <source>
        <dbReference type="ARBA" id="ARBA00022833"/>
    </source>
</evidence>
<evidence type="ECO:0000256" key="5">
    <source>
        <dbReference type="SAM" id="MobiDB-lite"/>
    </source>
</evidence>
<dbReference type="Pfam" id="PF00096">
    <property type="entry name" value="zf-C2H2"/>
    <property type="match status" value="2"/>
</dbReference>
<dbReference type="GO" id="GO:0000978">
    <property type="term" value="F:RNA polymerase II cis-regulatory region sequence-specific DNA binding"/>
    <property type="evidence" value="ECO:0007669"/>
    <property type="project" value="TreeGrafter"/>
</dbReference>
<dbReference type="Proteomes" id="UP000077266">
    <property type="component" value="Unassembled WGS sequence"/>
</dbReference>
<proteinExistence type="predicted"/>
<dbReference type="FunFam" id="3.30.160.60:FF:000007">
    <property type="entry name" value="Basic krueppel-like factor 3"/>
    <property type="match status" value="1"/>
</dbReference>
<dbReference type="GO" id="GO:0008270">
    <property type="term" value="F:zinc ion binding"/>
    <property type="evidence" value="ECO:0007669"/>
    <property type="project" value="UniProtKB-KW"/>
</dbReference>
<name>A0A165E745_EXIGL</name>
<dbReference type="InParanoid" id="A0A165E745"/>
<feature type="compositionally biased region" description="Low complexity" evidence="5">
    <location>
        <begin position="197"/>
        <end position="214"/>
    </location>
</feature>
<keyword evidence="3" id="KW-0862">Zinc</keyword>
<dbReference type="PROSITE" id="PS00028">
    <property type="entry name" value="ZINC_FINGER_C2H2_1"/>
    <property type="match status" value="2"/>
</dbReference>
<evidence type="ECO:0000313" key="7">
    <source>
        <dbReference type="EMBL" id="KZV86216.1"/>
    </source>
</evidence>
<evidence type="ECO:0000256" key="4">
    <source>
        <dbReference type="PROSITE-ProRule" id="PRU00042"/>
    </source>
</evidence>
<dbReference type="InterPro" id="IPR013087">
    <property type="entry name" value="Znf_C2H2_type"/>
</dbReference>
<evidence type="ECO:0000256" key="1">
    <source>
        <dbReference type="ARBA" id="ARBA00022723"/>
    </source>
</evidence>
<dbReference type="PANTHER" id="PTHR23235">
    <property type="entry name" value="KRUEPPEL-LIKE TRANSCRIPTION FACTOR"/>
    <property type="match status" value="1"/>
</dbReference>
<sequence length="233" mass="24586">MHQLPPHIQPYPGASQQLLAGPQPQFSTSTALYEAATQGTQSGEPRIGSLADSYAARGVTRLPPILQVEKQHVTTSATQAASASRRRNDACFKCPVPGCGSTFTRRFNLRGHLRSHTEERPFLCEWPGCGKGFARQHDCKRHQALHTTKSGSHACAGCGKTFSRMDALNRHLRSDGGAECREIIGQQNQANALQPPAAGAGASPGAAASGSGARRSADSGSERSSRTPSVGTS</sequence>
<keyword evidence="1" id="KW-0479">Metal-binding</keyword>
<feature type="domain" description="C2H2-type" evidence="6">
    <location>
        <begin position="153"/>
        <end position="180"/>
    </location>
</feature>
<dbReference type="SUPFAM" id="SSF57667">
    <property type="entry name" value="beta-beta-alpha zinc fingers"/>
    <property type="match status" value="2"/>
</dbReference>
<keyword evidence="8" id="KW-1185">Reference proteome</keyword>
<feature type="domain" description="C2H2-type" evidence="6">
    <location>
        <begin position="92"/>
        <end position="121"/>
    </location>
</feature>
<keyword evidence="2 4" id="KW-0863">Zinc-finger</keyword>
<dbReference type="PROSITE" id="PS50157">
    <property type="entry name" value="ZINC_FINGER_C2H2_2"/>
    <property type="match status" value="3"/>
</dbReference>
<feature type="region of interest" description="Disordered" evidence="5">
    <location>
        <begin position="186"/>
        <end position="233"/>
    </location>
</feature>
<gene>
    <name evidence="7" type="ORF">EXIGLDRAFT_622206</name>
</gene>
<feature type="region of interest" description="Disordered" evidence="5">
    <location>
        <begin position="1"/>
        <end position="21"/>
    </location>
</feature>
<dbReference type="SMART" id="SM00355">
    <property type="entry name" value="ZnF_C2H2"/>
    <property type="match status" value="3"/>
</dbReference>
<dbReference type="Gene3D" id="3.30.160.60">
    <property type="entry name" value="Classic Zinc Finger"/>
    <property type="match status" value="3"/>
</dbReference>